<reference evidence="2" key="2">
    <citation type="submission" date="2020-11" db="EMBL/GenBank/DDBJ databases">
        <authorList>
            <person name="McCartney M.A."/>
            <person name="Auch B."/>
            <person name="Kono T."/>
            <person name="Mallez S."/>
            <person name="Becker A."/>
            <person name="Gohl D.M."/>
            <person name="Silverstein K.A.T."/>
            <person name="Koren S."/>
            <person name="Bechman K.B."/>
            <person name="Herman A."/>
            <person name="Abrahante J.E."/>
            <person name="Garbe J."/>
        </authorList>
    </citation>
    <scope>NUCLEOTIDE SEQUENCE</scope>
    <source>
        <strain evidence="2">Duluth1</strain>
        <tissue evidence="2">Whole animal</tissue>
    </source>
</reference>
<gene>
    <name evidence="2" type="ORF">DPMN_113769</name>
</gene>
<accession>A0A9D4KI04</accession>
<reference evidence="2" key="1">
    <citation type="journal article" date="2019" name="bioRxiv">
        <title>The Genome of the Zebra Mussel, Dreissena polymorpha: A Resource for Invasive Species Research.</title>
        <authorList>
            <person name="McCartney M.A."/>
            <person name="Auch B."/>
            <person name="Kono T."/>
            <person name="Mallez S."/>
            <person name="Zhang Y."/>
            <person name="Obille A."/>
            <person name="Becker A."/>
            <person name="Abrahante J.E."/>
            <person name="Garbe J."/>
            <person name="Badalamenti J.P."/>
            <person name="Herman A."/>
            <person name="Mangelson H."/>
            <person name="Liachko I."/>
            <person name="Sullivan S."/>
            <person name="Sone E.D."/>
            <person name="Koren S."/>
            <person name="Silverstein K.A.T."/>
            <person name="Beckman K.B."/>
            <person name="Gohl D.M."/>
        </authorList>
    </citation>
    <scope>NUCLEOTIDE SEQUENCE</scope>
    <source>
        <strain evidence="2">Duluth1</strain>
        <tissue evidence="2">Whole animal</tissue>
    </source>
</reference>
<dbReference type="Proteomes" id="UP000828390">
    <property type="component" value="Unassembled WGS sequence"/>
</dbReference>
<feature type="region of interest" description="Disordered" evidence="1">
    <location>
        <begin position="154"/>
        <end position="173"/>
    </location>
</feature>
<dbReference type="EMBL" id="JAIWYP010000004">
    <property type="protein sequence ID" value="KAH3840322.1"/>
    <property type="molecule type" value="Genomic_DNA"/>
</dbReference>
<dbReference type="InterPro" id="IPR050951">
    <property type="entry name" value="Retrovirus_Pol_polyprotein"/>
</dbReference>
<comment type="caution">
    <text evidence="2">The sequence shown here is derived from an EMBL/GenBank/DDBJ whole genome shotgun (WGS) entry which is preliminary data.</text>
</comment>
<proteinExistence type="predicted"/>
<evidence type="ECO:0000313" key="3">
    <source>
        <dbReference type="Proteomes" id="UP000828390"/>
    </source>
</evidence>
<keyword evidence="3" id="KW-1185">Reference proteome</keyword>
<dbReference type="PANTHER" id="PTHR37984:SF5">
    <property type="entry name" value="PROTEIN NYNRIN-LIKE"/>
    <property type="match status" value="1"/>
</dbReference>
<dbReference type="PANTHER" id="PTHR37984">
    <property type="entry name" value="PROTEIN CBG26694"/>
    <property type="match status" value="1"/>
</dbReference>
<sequence>MRKDAHFERSENCETAFSKVKEILWLFGMKEPSGKIARWLEILAPYDFEIEYRPGSKQTNCDALSRCAIPKDCECADVDMTESLKCGPCRKCRRRAELMVPKTTNSSICMLGPSPELKEGDSQVDSRKWAINEDSSLSMISTGNKDDEHIKVISADDSLEPSSSNDPDSEIRKPHAWTESLSAAALQEAQENDADIGPILKALRSGTKPSNTEMTSSRKTRHYWVLWSSLKIGKGALHRRFRKHDGAGEFDQLIVPRNMRTSVIKQAHDTIASGHMGE</sequence>
<organism evidence="2 3">
    <name type="scientific">Dreissena polymorpha</name>
    <name type="common">Zebra mussel</name>
    <name type="synonym">Mytilus polymorpha</name>
    <dbReference type="NCBI Taxonomy" id="45954"/>
    <lineage>
        <taxon>Eukaryota</taxon>
        <taxon>Metazoa</taxon>
        <taxon>Spiralia</taxon>
        <taxon>Lophotrochozoa</taxon>
        <taxon>Mollusca</taxon>
        <taxon>Bivalvia</taxon>
        <taxon>Autobranchia</taxon>
        <taxon>Heteroconchia</taxon>
        <taxon>Euheterodonta</taxon>
        <taxon>Imparidentia</taxon>
        <taxon>Neoheterodontei</taxon>
        <taxon>Myida</taxon>
        <taxon>Dreissenoidea</taxon>
        <taxon>Dreissenidae</taxon>
        <taxon>Dreissena</taxon>
    </lineage>
</organism>
<dbReference type="AlphaFoldDB" id="A0A9D4KI04"/>
<protein>
    <submittedName>
        <fullName evidence="2">Uncharacterized protein</fullName>
    </submittedName>
</protein>
<name>A0A9D4KI04_DREPO</name>
<evidence type="ECO:0000256" key="1">
    <source>
        <dbReference type="SAM" id="MobiDB-lite"/>
    </source>
</evidence>
<evidence type="ECO:0000313" key="2">
    <source>
        <dbReference type="EMBL" id="KAH3840322.1"/>
    </source>
</evidence>